<dbReference type="STRING" id="1105367.CG50_03705"/>
<dbReference type="GO" id="GO:0016740">
    <property type="term" value="F:transferase activity"/>
    <property type="evidence" value="ECO:0007669"/>
    <property type="project" value="UniProtKB-KW"/>
</dbReference>
<keyword evidence="3" id="KW-1185">Reference proteome</keyword>
<evidence type="ECO:0000313" key="3">
    <source>
        <dbReference type="Proteomes" id="UP000028824"/>
    </source>
</evidence>
<dbReference type="GO" id="GO:0005829">
    <property type="term" value="C:cytosol"/>
    <property type="evidence" value="ECO:0007669"/>
    <property type="project" value="TreeGrafter"/>
</dbReference>
<proteinExistence type="predicted"/>
<keyword evidence="2" id="KW-0808">Transferase</keyword>
<dbReference type="SUPFAM" id="SSF52317">
    <property type="entry name" value="Class I glutamine amidotransferase-like"/>
    <property type="match status" value="1"/>
</dbReference>
<sequence>MLIGILQTGEAPDTLRAEHGDYPDMFQRLLAGHGFTFRTWRVAEMDFPEDVHAADGWLITGSRFGVYEDHPFLRPLEAFIREAAAARVPMVGICFGHQIIAQALGGKVEKYPGGWAIGAQDYTLGDHKITLNAWHQDQVTELPPGATCLAGNDFCRNAILQYGDEALTVQPHPEFDDSFIGGMLETKGKAVPAALVEHAETRLDDGKSSAELAGRIAEFFLKPRS</sequence>
<dbReference type="Pfam" id="PF00117">
    <property type="entry name" value="GATase"/>
    <property type="match status" value="1"/>
</dbReference>
<dbReference type="Proteomes" id="UP000028824">
    <property type="component" value="Unassembled WGS sequence"/>
</dbReference>
<comment type="caution">
    <text evidence="2">The sequence shown here is derived from an EMBL/GenBank/DDBJ whole genome shotgun (WGS) entry which is preliminary data.</text>
</comment>
<organism evidence="2 3">
    <name type="scientific">Paenirhodobacter enshiensis</name>
    <dbReference type="NCBI Taxonomy" id="1105367"/>
    <lineage>
        <taxon>Bacteria</taxon>
        <taxon>Pseudomonadati</taxon>
        <taxon>Pseudomonadota</taxon>
        <taxon>Alphaproteobacteria</taxon>
        <taxon>Rhodobacterales</taxon>
        <taxon>Rhodobacter group</taxon>
        <taxon>Paenirhodobacter</taxon>
    </lineage>
</organism>
<evidence type="ECO:0000259" key="1">
    <source>
        <dbReference type="Pfam" id="PF00117"/>
    </source>
</evidence>
<dbReference type="CDD" id="cd01741">
    <property type="entry name" value="GATase1_1"/>
    <property type="match status" value="1"/>
</dbReference>
<feature type="domain" description="Glutamine amidotransferase" evidence="1">
    <location>
        <begin position="73"/>
        <end position="176"/>
    </location>
</feature>
<dbReference type="InterPro" id="IPR044992">
    <property type="entry name" value="ChyE-like"/>
</dbReference>
<dbReference type="AlphaFoldDB" id="A0A086Y966"/>
<accession>A0A086Y966</accession>
<dbReference type="PANTHER" id="PTHR42695:SF5">
    <property type="entry name" value="GLUTAMINE AMIDOTRANSFERASE YLR126C-RELATED"/>
    <property type="match status" value="1"/>
</dbReference>
<dbReference type="OrthoDB" id="7365442at2"/>
<dbReference type="EMBL" id="JFZB01000001">
    <property type="protein sequence ID" value="KFI30816.1"/>
    <property type="molecule type" value="Genomic_DNA"/>
</dbReference>
<dbReference type="InterPro" id="IPR029062">
    <property type="entry name" value="Class_I_gatase-like"/>
</dbReference>
<keyword evidence="2" id="KW-0315">Glutamine amidotransferase</keyword>
<reference evidence="2 3" key="1">
    <citation type="submission" date="2014-03" db="EMBL/GenBank/DDBJ databases">
        <title>Genome of Paenirhodobacter enshiensis DW2-9.</title>
        <authorList>
            <person name="Wang D."/>
            <person name="Wang G."/>
        </authorList>
    </citation>
    <scope>NUCLEOTIDE SEQUENCE [LARGE SCALE GENOMIC DNA]</scope>
    <source>
        <strain evidence="2 3">DW2-9</strain>
    </source>
</reference>
<dbReference type="Gene3D" id="3.40.50.880">
    <property type="match status" value="1"/>
</dbReference>
<gene>
    <name evidence="2" type="ORF">CG50_03705</name>
</gene>
<dbReference type="PROSITE" id="PS51273">
    <property type="entry name" value="GATASE_TYPE_1"/>
    <property type="match status" value="1"/>
</dbReference>
<name>A0A086Y966_9RHOB</name>
<protein>
    <submittedName>
        <fullName evidence="2">Glutamine amidotransferase</fullName>
    </submittedName>
</protein>
<dbReference type="InterPro" id="IPR017926">
    <property type="entry name" value="GATASE"/>
</dbReference>
<dbReference type="RefSeq" id="WP_036633980.1">
    <property type="nucleotide sequence ID" value="NZ_JAYRGJ010000001.1"/>
</dbReference>
<dbReference type="eggNOG" id="COG0518">
    <property type="taxonomic scope" value="Bacteria"/>
</dbReference>
<dbReference type="PANTHER" id="PTHR42695">
    <property type="entry name" value="GLUTAMINE AMIDOTRANSFERASE YLR126C-RELATED"/>
    <property type="match status" value="1"/>
</dbReference>
<evidence type="ECO:0000313" key="2">
    <source>
        <dbReference type="EMBL" id="KFI30816.1"/>
    </source>
</evidence>